<evidence type="ECO:0000256" key="4">
    <source>
        <dbReference type="SAM" id="MobiDB-lite"/>
    </source>
</evidence>
<sequence>MDHPFLSLEPSFTSIQKRRSNSRSGAPALSNTSSEPELPFSQATQPLEATDPPVMDSSLSLCEESDASLSVRPVVSLPLASTSPELATACSSLSVPDTSLFGHQTSVSTSHSGNSSLATAQMPPTLMNAAILAMAQMKAQQSGSLPSTGSTISSAPLIEISPEALASRLGMKAASNVTVASNNPTNTSDSGTSGSVGTSQQPFVQSQDQQLPHSSGKSTLKQSTQQVQQRQQQQIQQQSSQPPLALQQAAASALRTPLAHSPVGLGQLSPAAVAAVVAQQQVAAAAAAVVHNQQQTQQQVNQQRNPSLGSSIITQMHPRDAAAPFRNRNLDKVKNGAHVPELFLQLQALETGYRRLPLPCDTEKARMIICKNLVNAPSYYPREPMRNTDTEEYYARLDAQTLFFIFYYFEGTKAQYLAAKALKRMSWRFHTKYMMWFQRHEEPKQITDEYESGTYIYYDFKTMSQRKKEEFVFHYSFLEDKDF</sequence>
<evidence type="ECO:0000313" key="6">
    <source>
        <dbReference type="EMBL" id="VEL10444.1"/>
    </source>
</evidence>
<dbReference type="InterPro" id="IPR007282">
    <property type="entry name" value="NOT2/3/5_C"/>
</dbReference>
<evidence type="ECO:0000259" key="5">
    <source>
        <dbReference type="Pfam" id="PF04153"/>
    </source>
</evidence>
<feature type="compositionally biased region" description="Low complexity" evidence="4">
    <location>
        <begin position="217"/>
        <end position="248"/>
    </location>
</feature>
<dbReference type="Gene3D" id="2.30.30.1020">
    <property type="entry name" value="CCR4-NOT complex subunit 2/3/5, C-terminal domain"/>
    <property type="match status" value="1"/>
</dbReference>
<comment type="caution">
    <text evidence="6">The sequence shown here is derived from an EMBL/GenBank/DDBJ whole genome shotgun (WGS) entry which is preliminary data.</text>
</comment>
<name>A0A3S5BNA5_9PLAT</name>
<accession>A0A3S5BNA5</accession>
<feature type="domain" description="NOT2/NOT3/NOT5 C-terminal" evidence="5">
    <location>
        <begin position="362"/>
        <end position="478"/>
    </location>
</feature>
<evidence type="ECO:0000256" key="1">
    <source>
        <dbReference type="ARBA" id="ARBA00007682"/>
    </source>
</evidence>
<dbReference type="InterPro" id="IPR038635">
    <property type="entry name" value="CCR4-NOT_su2/3/5_C_sf"/>
</dbReference>
<keyword evidence="7" id="KW-1185">Reference proteome</keyword>
<feature type="region of interest" description="Disordered" evidence="4">
    <location>
        <begin position="1"/>
        <end position="58"/>
    </location>
</feature>
<dbReference type="InterPro" id="IPR040168">
    <property type="entry name" value="Not2/3/5"/>
</dbReference>
<protein>
    <recommendedName>
        <fullName evidence="5">NOT2/NOT3/NOT5 C-terminal domain-containing protein</fullName>
    </recommendedName>
</protein>
<feature type="compositionally biased region" description="Low complexity" evidence="4">
    <location>
        <begin position="181"/>
        <end position="210"/>
    </location>
</feature>
<dbReference type="Pfam" id="PF04153">
    <property type="entry name" value="NOT2_3_5_C"/>
    <property type="match status" value="1"/>
</dbReference>
<dbReference type="PANTHER" id="PTHR23326">
    <property type="entry name" value="CCR4 NOT-RELATED"/>
    <property type="match status" value="1"/>
</dbReference>
<organism evidence="6 7">
    <name type="scientific">Protopolystoma xenopodis</name>
    <dbReference type="NCBI Taxonomy" id="117903"/>
    <lineage>
        <taxon>Eukaryota</taxon>
        <taxon>Metazoa</taxon>
        <taxon>Spiralia</taxon>
        <taxon>Lophotrochozoa</taxon>
        <taxon>Platyhelminthes</taxon>
        <taxon>Monogenea</taxon>
        <taxon>Polyopisthocotylea</taxon>
        <taxon>Polystomatidea</taxon>
        <taxon>Polystomatidae</taxon>
        <taxon>Protopolystoma</taxon>
    </lineage>
</organism>
<dbReference type="OrthoDB" id="293823at2759"/>
<comment type="similarity">
    <text evidence="1">Belongs to the CNOT2/3/5 family.</text>
</comment>
<evidence type="ECO:0000256" key="3">
    <source>
        <dbReference type="ARBA" id="ARBA00023163"/>
    </source>
</evidence>
<gene>
    <name evidence="6" type="ORF">PXEA_LOCUS3884</name>
</gene>
<feature type="compositionally biased region" description="Polar residues" evidence="4">
    <location>
        <begin position="29"/>
        <end position="47"/>
    </location>
</feature>
<proteinExistence type="inferred from homology"/>
<dbReference type="AlphaFoldDB" id="A0A3S5BNA5"/>
<dbReference type="Proteomes" id="UP000784294">
    <property type="component" value="Unassembled WGS sequence"/>
</dbReference>
<dbReference type="GO" id="GO:0030015">
    <property type="term" value="C:CCR4-NOT core complex"/>
    <property type="evidence" value="ECO:0007669"/>
    <property type="project" value="InterPro"/>
</dbReference>
<dbReference type="EMBL" id="CAAALY010009024">
    <property type="protein sequence ID" value="VEL10444.1"/>
    <property type="molecule type" value="Genomic_DNA"/>
</dbReference>
<reference evidence="6" key="1">
    <citation type="submission" date="2018-11" db="EMBL/GenBank/DDBJ databases">
        <authorList>
            <consortium name="Pathogen Informatics"/>
        </authorList>
    </citation>
    <scope>NUCLEOTIDE SEQUENCE</scope>
</reference>
<evidence type="ECO:0000256" key="2">
    <source>
        <dbReference type="ARBA" id="ARBA00023015"/>
    </source>
</evidence>
<evidence type="ECO:0000313" key="7">
    <source>
        <dbReference type="Proteomes" id="UP000784294"/>
    </source>
</evidence>
<feature type="region of interest" description="Disordered" evidence="4">
    <location>
        <begin position="177"/>
        <end position="248"/>
    </location>
</feature>
<keyword evidence="2" id="KW-0805">Transcription regulation</keyword>
<keyword evidence="3" id="KW-0804">Transcription</keyword>
<dbReference type="GO" id="GO:0006355">
    <property type="term" value="P:regulation of DNA-templated transcription"/>
    <property type="evidence" value="ECO:0007669"/>
    <property type="project" value="InterPro"/>
</dbReference>
<dbReference type="GO" id="GO:2000036">
    <property type="term" value="P:regulation of stem cell population maintenance"/>
    <property type="evidence" value="ECO:0007669"/>
    <property type="project" value="UniProtKB-ARBA"/>
</dbReference>